<sequence>MEETMKQEKKRQEQKDKTQILIEDLLKSRKHGLTITEIMQKTGLARHTVLARLHYLEGSGPIEHRKINMAKLYYWKEDNEDEDEQPHPLPEEKKEHHHLHQKHVKMRSIKEHHLRKQEKKTIHSEQSEARKESKKESRLKGSRLDTAKLDMAKLKEEIEAKLKDKKITNVQAQIKEQREPIKHKIEKIRKDKVEKKERKGKEYFMTGVPGFDDLLVDGIPQGASVIVAGGAGSGKTIFCSQILNHYASQGKKCLYMSFEESEERLIEHMEDFGWDPKHLIKKGTLMIKRFNPFDITRSVDALLMKARGELLIDIEPIIFPPEFVPEMIVVDSLTAIGSAFSGKEDSYRIYIEQLFRFFEKMKTLSFLVSETEQIPTKFSDTGVEEFLADGVIVLYSMKHGNIRENAIEVLKLRGAEHKKRIVAFKITREGVVVYPEQEIFEEIE</sequence>
<evidence type="ECO:0000256" key="1">
    <source>
        <dbReference type="ARBA" id="ARBA00022741"/>
    </source>
</evidence>
<dbReference type="InterPro" id="IPR014774">
    <property type="entry name" value="KaiC-like_dom"/>
</dbReference>
<dbReference type="PROSITE" id="PS51146">
    <property type="entry name" value="KAIC"/>
    <property type="match status" value="1"/>
</dbReference>
<dbReference type="Proteomes" id="UP000177691">
    <property type="component" value="Unassembled WGS sequence"/>
</dbReference>
<evidence type="ECO:0000259" key="5">
    <source>
        <dbReference type="PROSITE" id="PS51146"/>
    </source>
</evidence>
<dbReference type="SUPFAM" id="SSF46785">
    <property type="entry name" value="Winged helix' DNA-binding domain"/>
    <property type="match status" value="1"/>
</dbReference>
<name>A0A1F5S0T5_9BACT</name>
<evidence type="ECO:0000256" key="2">
    <source>
        <dbReference type="ARBA" id="ARBA00022840"/>
    </source>
</evidence>
<dbReference type="EMBL" id="MFFU01000001">
    <property type="protein sequence ID" value="OGF19901.1"/>
    <property type="molecule type" value="Genomic_DNA"/>
</dbReference>
<dbReference type="Gene3D" id="3.40.50.300">
    <property type="entry name" value="P-loop containing nucleotide triphosphate hydrolases"/>
    <property type="match status" value="1"/>
</dbReference>
<keyword evidence="3" id="KW-0175">Coiled coil</keyword>
<feature type="compositionally biased region" description="Basic residues" evidence="4">
    <location>
        <begin position="95"/>
        <end position="118"/>
    </location>
</feature>
<dbReference type="Pfam" id="PF06745">
    <property type="entry name" value="ATPase"/>
    <property type="match status" value="1"/>
</dbReference>
<dbReference type="InterPro" id="IPR027417">
    <property type="entry name" value="P-loop_NTPase"/>
</dbReference>
<evidence type="ECO:0000313" key="7">
    <source>
        <dbReference type="Proteomes" id="UP000177691"/>
    </source>
</evidence>
<dbReference type="GO" id="GO:0005524">
    <property type="term" value="F:ATP binding"/>
    <property type="evidence" value="ECO:0007669"/>
    <property type="project" value="UniProtKB-KW"/>
</dbReference>
<evidence type="ECO:0000256" key="3">
    <source>
        <dbReference type="SAM" id="Coils"/>
    </source>
</evidence>
<organism evidence="6 7">
    <name type="scientific">Candidatus Falkowbacteria bacterium RIFCSPHIGHO2_02_FULL_45_15</name>
    <dbReference type="NCBI Taxonomy" id="1797987"/>
    <lineage>
        <taxon>Bacteria</taxon>
        <taxon>Candidatus Falkowiibacteriota</taxon>
    </lineage>
</organism>
<feature type="compositionally biased region" description="Basic and acidic residues" evidence="4">
    <location>
        <begin position="119"/>
        <end position="143"/>
    </location>
</feature>
<dbReference type="PANTHER" id="PTHR43637:SF1">
    <property type="entry name" value="UPF0273 PROTEIN TM_0370"/>
    <property type="match status" value="1"/>
</dbReference>
<accession>A0A1F5S0T5</accession>
<dbReference type="AlphaFoldDB" id="A0A1F5S0T5"/>
<comment type="caution">
    <text evidence="6">The sequence shown here is derived from an EMBL/GenBank/DDBJ whole genome shotgun (WGS) entry which is preliminary data.</text>
</comment>
<dbReference type="InterPro" id="IPR036390">
    <property type="entry name" value="WH_DNA-bd_sf"/>
</dbReference>
<keyword evidence="1" id="KW-0547">Nucleotide-binding</keyword>
<gene>
    <name evidence="6" type="ORF">A3D54_00615</name>
</gene>
<feature type="region of interest" description="Disordered" evidence="4">
    <location>
        <begin position="81"/>
        <end position="143"/>
    </location>
</feature>
<protein>
    <recommendedName>
        <fullName evidence="5">KaiC domain-containing protein</fullName>
    </recommendedName>
</protein>
<dbReference type="InterPro" id="IPR010624">
    <property type="entry name" value="KaiC_dom"/>
</dbReference>
<evidence type="ECO:0000256" key="4">
    <source>
        <dbReference type="SAM" id="MobiDB-lite"/>
    </source>
</evidence>
<proteinExistence type="predicted"/>
<feature type="compositionally biased region" description="Basic and acidic residues" evidence="4">
    <location>
        <begin position="85"/>
        <end position="94"/>
    </location>
</feature>
<dbReference type="PANTHER" id="PTHR43637">
    <property type="entry name" value="UPF0273 PROTEIN TM_0370"/>
    <property type="match status" value="1"/>
</dbReference>
<dbReference type="SUPFAM" id="SSF52540">
    <property type="entry name" value="P-loop containing nucleoside triphosphate hydrolases"/>
    <property type="match status" value="1"/>
</dbReference>
<feature type="domain" description="KaiC" evidence="5">
    <location>
        <begin position="202"/>
        <end position="444"/>
    </location>
</feature>
<evidence type="ECO:0000313" key="6">
    <source>
        <dbReference type="EMBL" id="OGF19901.1"/>
    </source>
</evidence>
<keyword evidence="2" id="KW-0067">ATP-binding</keyword>
<feature type="coiled-coil region" evidence="3">
    <location>
        <begin position="144"/>
        <end position="175"/>
    </location>
</feature>
<reference evidence="6 7" key="1">
    <citation type="journal article" date="2016" name="Nat. Commun.">
        <title>Thousands of microbial genomes shed light on interconnected biogeochemical processes in an aquifer system.</title>
        <authorList>
            <person name="Anantharaman K."/>
            <person name="Brown C.T."/>
            <person name="Hug L.A."/>
            <person name="Sharon I."/>
            <person name="Castelle C.J."/>
            <person name="Probst A.J."/>
            <person name="Thomas B.C."/>
            <person name="Singh A."/>
            <person name="Wilkins M.J."/>
            <person name="Karaoz U."/>
            <person name="Brodie E.L."/>
            <person name="Williams K.H."/>
            <person name="Hubbard S.S."/>
            <person name="Banfield J.F."/>
        </authorList>
    </citation>
    <scope>NUCLEOTIDE SEQUENCE [LARGE SCALE GENOMIC DNA]</scope>
</reference>